<name>A0ABS5TQW2_9ACTN</name>
<keyword evidence="3" id="KW-1185">Reference proteome</keyword>
<reference evidence="2 3" key="1">
    <citation type="submission" date="2021-05" db="EMBL/GenBank/DDBJ databases">
        <title>Kineosporia and Streptomyces sp. nov. two new marine actinobacteria isolated from Coral.</title>
        <authorList>
            <person name="Buangrab K."/>
            <person name="Sutthacheep M."/>
            <person name="Yeemin T."/>
            <person name="Harunari E."/>
            <person name="Igarashi Y."/>
            <person name="Kanchanasin P."/>
            <person name="Tanasupawat S."/>
            <person name="Phongsopitanun W."/>
        </authorList>
    </citation>
    <scope>NUCLEOTIDE SEQUENCE [LARGE SCALE GENOMIC DNA]</scope>
    <source>
        <strain evidence="2 3">J2-2</strain>
    </source>
</reference>
<accession>A0ABS5TQW2</accession>
<dbReference type="InterPro" id="IPR036388">
    <property type="entry name" value="WH-like_DNA-bd_sf"/>
</dbReference>
<dbReference type="SUPFAM" id="SSF46785">
    <property type="entry name" value="Winged helix' DNA-binding domain"/>
    <property type="match status" value="1"/>
</dbReference>
<dbReference type="InterPro" id="IPR000835">
    <property type="entry name" value="HTH_MarR-typ"/>
</dbReference>
<dbReference type="EMBL" id="JAHBAY010000015">
    <property type="protein sequence ID" value="MBT0773084.1"/>
    <property type="molecule type" value="Genomic_DNA"/>
</dbReference>
<evidence type="ECO:0000313" key="3">
    <source>
        <dbReference type="Proteomes" id="UP001197247"/>
    </source>
</evidence>
<evidence type="ECO:0000313" key="2">
    <source>
        <dbReference type="EMBL" id="MBT0773084.1"/>
    </source>
</evidence>
<dbReference type="Pfam" id="PF01047">
    <property type="entry name" value="MarR"/>
    <property type="match status" value="1"/>
</dbReference>
<proteinExistence type="predicted"/>
<gene>
    <name evidence="2" type="ORF">KIH74_29340</name>
</gene>
<dbReference type="Proteomes" id="UP001197247">
    <property type="component" value="Unassembled WGS sequence"/>
</dbReference>
<dbReference type="Gene3D" id="1.10.287.100">
    <property type="match status" value="1"/>
</dbReference>
<comment type="caution">
    <text evidence="2">The sequence shown here is derived from an EMBL/GenBank/DDBJ whole genome shotgun (WGS) entry which is preliminary data.</text>
</comment>
<dbReference type="InterPro" id="IPR036390">
    <property type="entry name" value="WH_DNA-bd_sf"/>
</dbReference>
<dbReference type="RefSeq" id="WP_214159617.1">
    <property type="nucleotide sequence ID" value="NZ_JAHBAY010000015.1"/>
</dbReference>
<feature type="domain" description="HTH marR-type" evidence="1">
    <location>
        <begin position="1"/>
        <end position="98"/>
    </location>
</feature>
<dbReference type="Gene3D" id="1.10.10.10">
    <property type="entry name" value="Winged helix-like DNA-binding domain superfamily/Winged helix DNA-binding domain"/>
    <property type="match status" value="1"/>
</dbReference>
<evidence type="ECO:0000259" key="1">
    <source>
        <dbReference type="PROSITE" id="PS50995"/>
    </source>
</evidence>
<dbReference type="InterPro" id="IPR052526">
    <property type="entry name" value="HTH-type_Bedaq_tolerance"/>
</dbReference>
<dbReference type="SMART" id="SM00347">
    <property type="entry name" value="HTH_MARR"/>
    <property type="match status" value="1"/>
</dbReference>
<organism evidence="2 3">
    <name type="scientific">Kineosporia corallincola</name>
    <dbReference type="NCBI Taxonomy" id="2835133"/>
    <lineage>
        <taxon>Bacteria</taxon>
        <taxon>Bacillati</taxon>
        <taxon>Actinomycetota</taxon>
        <taxon>Actinomycetes</taxon>
        <taxon>Kineosporiales</taxon>
        <taxon>Kineosporiaceae</taxon>
        <taxon>Kineosporia</taxon>
    </lineage>
</organism>
<protein>
    <submittedName>
        <fullName evidence="2">MarR family transcriptional regulator</fullName>
    </submittedName>
</protein>
<dbReference type="PROSITE" id="PS50995">
    <property type="entry name" value="HTH_MARR_2"/>
    <property type="match status" value="1"/>
</dbReference>
<dbReference type="PANTHER" id="PTHR39515">
    <property type="entry name" value="CONSERVED PROTEIN"/>
    <property type="match status" value="1"/>
</dbReference>
<sequence length="109" mass="11415">MARLADDGPARISGLARLEGVTQPAMTGLVNRLEAEGKVRRDPDPTDARATLVGLTGAGRAMVAERRAERTRLLAAQLAQLDPADQEALLAAGPAMARLAQLPPPASLR</sequence>
<dbReference type="PANTHER" id="PTHR39515:SF2">
    <property type="entry name" value="HTH-TYPE TRANSCRIPTIONAL REGULATOR RV0880"/>
    <property type="match status" value="1"/>
</dbReference>